<comment type="caution">
    <text evidence="3">The sequence shown here is derived from an EMBL/GenBank/DDBJ whole genome shotgun (WGS) entry which is preliminary data.</text>
</comment>
<keyword evidence="4" id="KW-1185">Reference proteome</keyword>
<evidence type="ECO:0000313" key="3">
    <source>
        <dbReference type="EMBL" id="MFC6085258.1"/>
    </source>
</evidence>
<evidence type="ECO:0000256" key="1">
    <source>
        <dbReference type="SAM" id="MobiDB-lite"/>
    </source>
</evidence>
<dbReference type="RefSeq" id="WP_380759206.1">
    <property type="nucleotide sequence ID" value="NZ_JBHSRF010000058.1"/>
</dbReference>
<dbReference type="InterPro" id="IPR001173">
    <property type="entry name" value="Glyco_trans_2-like"/>
</dbReference>
<feature type="domain" description="Glycosyltransferase 2-like" evidence="2">
    <location>
        <begin position="64"/>
        <end position="223"/>
    </location>
</feature>
<proteinExistence type="predicted"/>
<sequence length="382" mass="40444">MRALLTAAQAAAALVVAVRLARGRNRLPPLRRPPADHTASSGDDTSDRPGTRPADGRAAPGGISVIVPARDEEARIGPCLRAVLADPLVGEVIVVDDESEDGTARLAADLGARVVAGRPLPDGWVGKQWALHQGLAAATGDVVVTLDADARPEPGLFAALTAALDGCDLLTVGPRFVCDRAAEQALHAAFLATLVYRYGPIGTRTPPPPYRVIANGQCMAFRRRAMLASGGLVRTRGHLTDDVALARTLAGDGWEVRFLDARALLEVDMHESVAEVWREWGRSLPLADVTGPPRMAGDLAVVWLAAGLPVLRLLAGRPTRLDLALLAVRLLLVGALWRGYSRPGPGLLLSPLLDPLAALRLTLGALRPARTWRGRSYPPAAR</sequence>
<evidence type="ECO:0000313" key="4">
    <source>
        <dbReference type="Proteomes" id="UP001596137"/>
    </source>
</evidence>
<organism evidence="3 4">
    <name type="scientific">Sphaerisporangium aureirubrum</name>
    <dbReference type="NCBI Taxonomy" id="1544736"/>
    <lineage>
        <taxon>Bacteria</taxon>
        <taxon>Bacillati</taxon>
        <taxon>Actinomycetota</taxon>
        <taxon>Actinomycetes</taxon>
        <taxon>Streptosporangiales</taxon>
        <taxon>Streptosporangiaceae</taxon>
        <taxon>Sphaerisporangium</taxon>
    </lineage>
</organism>
<keyword evidence="3" id="KW-0328">Glycosyltransferase</keyword>
<dbReference type="Proteomes" id="UP001596137">
    <property type="component" value="Unassembled WGS sequence"/>
</dbReference>
<dbReference type="SUPFAM" id="SSF53448">
    <property type="entry name" value="Nucleotide-diphospho-sugar transferases"/>
    <property type="match status" value="1"/>
</dbReference>
<dbReference type="Gene3D" id="3.90.550.10">
    <property type="entry name" value="Spore Coat Polysaccharide Biosynthesis Protein SpsA, Chain A"/>
    <property type="match status" value="1"/>
</dbReference>
<dbReference type="EC" id="2.4.-.-" evidence="3"/>
<accession>A0ABW1NPI1</accession>
<keyword evidence="3" id="KW-0808">Transferase</keyword>
<feature type="region of interest" description="Disordered" evidence="1">
    <location>
        <begin position="26"/>
        <end position="62"/>
    </location>
</feature>
<dbReference type="InterPro" id="IPR029044">
    <property type="entry name" value="Nucleotide-diphossugar_trans"/>
</dbReference>
<evidence type="ECO:0000259" key="2">
    <source>
        <dbReference type="Pfam" id="PF00535"/>
    </source>
</evidence>
<reference evidence="4" key="1">
    <citation type="journal article" date="2019" name="Int. J. Syst. Evol. Microbiol.">
        <title>The Global Catalogue of Microorganisms (GCM) 10K type strain sequencing project: providing services to taxonomists for standard genome sequencing and annotation.</title>
        <authorList>
            <consortium name="The Broad Institute Genomics Platform"/>
            <consortium name="The Broad Institute Genome Sequencing Center for Infectious Disease"/>
            <person name="Wu L."/>
            <person name="Ma J."/>
        </authorList>
    </citation>
    <scope>NUCLEOTIDE SEQUENCE [LARGE SCALE GENOMIC DNA]</scope>
    <source>
        <strain evidence="4">JCM 30346</strain>
    </source>
</reference>
<gene>
    <name evidence="3" type="ORF">ACFP1K_29115</name>
</gene>
<dbReference type="GO" id="GO:0016757">
    <property type="term" value="F:glycosyltransferase activity"/>
    <property type="evidence" value="ECO:0007669"/>
    <property type="project" value="UniProtKB-KW"/>
</dbReference>
<protein>
    <submittedName>
        <fullName evidence="3">Glycosyltransferase</fullName>
        <ecNumber evidence="3">2.4.-.-</ecNumber>
    </submittedName>
</protein>
<dbReference type="EMBL" id="JBHSRF010000058">
    <property type="protein sequence ID" value="MFC6085258.1"/>
    <property type="molecule type" value="Genomic_DNA"/>
</dbReference>
<dbReference type="PANTHER" id="PTHR43646">
    <property type="entry name" value="GLYCOSYLTRANSFERASE"/>
    <property type="match status" value="1"/>
</dbReference>
<dbReference type="PANTHER" id="PTHR43646:SF3">
    <property type="entry name" value="SLR1566 PROTEIN"/>
    <property type="match status" value="1"/>
</dbReference>
<dbReference type="Pfam" id="PF00535">
    <property type="entry name" value="Glycos_transf_2"/>
    <property type="match status" value="1"/>
</dbReference>
<name>A0ABW1NPI1_9ACTN</name>